<sequence length="336" mass="37682">MDLNGFRVGLAIIFTCLCARVSAVHCCAGNNGTTSLLGVQIHECTRQEADSGIHVNISCPHRHVLVDIVISVGISERKCVGTSLELIALVNNECYWQQSCKVTLPRKPIVCNKQNTIYNCPCLQLPLLAPDMIRVDRAKCAPSKYVKDLACEQRGRHRNKKRKAKKAARRKQYDKSTNAGIIRSHQEYPWDYKRVKKGTVCSFNIEHKKQAVVMETVVQSICEFDKLSVIRHSDSGKNINQEVIDNIKIMINETDSGKVKFSFKRRSAEGCGGFIICYKVTDSIRRQDVCEELMVMDATLNITSSISEYIEYCTDNVTDACCGETSCGGFSKCDFK</sequence>
<proteinExistence type="predicted"/>
<dbReference type="EMBL" id="JAIWYP010000012">
    <property type="protein sequence ID" value="KAH3729711.1"/>
    <property type="molecule type" value="Genomic_DNA"/>
</dbReference>
<comment type="caution">
    <text evidence="2">The sequence shown here is derived from an EMBL/GenBank/DDBJ whole genome shotgun (WGS) entry which is preliminary data.</text>
</comment>
<dbReference type="AlphaFoldDB" id="A0A9D4CT49"/>
<reference evidence="2" key="2">
    <citation type="submission" date="2020-11" db="EMBL/GenBank/DDBJ databases">
        <authorList>
            <person name="McCartney M.A."/>
            <person name="Auch B."/>
            <person name="Kono T."/>
            <person name="Mallez S."/>
            <person name="Becker A."/>
            <person name="Gohl D.M."/>
            <person name="Silverstein K.A.T."/>
            <person name="Koren S."/>
            <person name="Bechman K.B."/>
            <person name="Herman A."/>
            <person name="Abrahante J.E."/>
            <person name="Garbe J."/>
        </authorList>
    </citation>
    <scope>NUCLEOTIDE SEQUENCE</scope>
    <source>
        <strain evidence="2">Duluth1</strain>
        <tissue evidence="2">Whole animal</tissue>
    </source>
</reference>
<feature type="signal peptide" evidence="1">
    <location>
        <begin position="1"/>
        <end position="23"/>
    </location>
</feature>
<reference evidence="2" key="1">
    <citation type="journal article" date="2019" name="bioRxiv">
        <title>The Genome of the Zebra Mussel, Dreissena polymorpha: A Resource for Invasive Species Research.</title>
        <authorList>
            <person name="McCartney M.A."/>
            <person name="Auch B."/>
            <person name="Kono T."/>
            <person name="Mallez S."/>
            <person name="Zhang Y."/>
            <person name="Obille A."/>
            <person name="Becker A."/>
            <person name="Abrahante J.E."/>
            <person name="Garbe J."/>
            <person name="Badalamenti J.P."/>
            <person name="Herman A."/>
            <person name="Mangelson H."/>
            <person name="Liachko I."/>
            <person name="Sullivan S."/>
            <person name="Sone E.D."/>
            <person name="Koren S."/>
            <person name="Silverstein K.A.T."/>
            <person name="Beckman K.B."/>
            <person name="Gohl D.M."/>
        </authorList>
    </citation>
    <scope>NUCLEOTIDE SEQUENCE</scope>
    <source>
        <strain evidence="2">Duluth1</strain>
        <tissue evidence="2">Whole animal</tissue>
    </source>
</reference>
<keyword evidence="3" id="KW-1185">Reference proteome</keyword>
<evidence type="ECO:0000256" key="1">
    <source>
        <dbReference type="SAM" id="SignalP"/>
    </source>
</evidence>
<organism evidence="2 3">
    <name type="scientific">Dreissena polymorpha</name>
    <name type="common">Zebra mussel</name>
    <name type="synonym">Mytilus polymorpha</name>
    <dbReference type="NCBI Taxonomy" id="45954"/>
    <lineage>
        <taxon>Eukaryota</taxon>
        <taxon>Metazoa</taxon>
        <taxon>Spiralia</taxon>
        <taxon>Lophotrochozoa</taxon>
        <taxon>Mollusca</taxon>
        <taxon>Bivalvia</taxon>
        <taxon>Autobranchia</taxon>
        <taxon>Heteroconchia</taxon>
        <taxon>Euheterodonta</taxon>
        <taxon>Imparidentia</taxon>
        <taxon>Neoheterodontei</taxon>
        <taxon>Myida</taxon>
        <taxon>Dreissenoidea</taxon>
        <taxon>Dreissenidae</taxon>
        <taxon>Dreissena</taxon>
    </lineage>
</organism>
<dbReference type="Proteomes" id="UP000828390">
    <property type="component" value="Unassembled WGS sequence"/>
</dbReference>
<evidence type="ECO:0000313" key="2">
    <source>
        <dbReference type="EMBL" id="KAH3729711.1"/>
    </source>
</evidence>
<protein>
    <submittedName>
        <fullName evidence="2">Uncharacterized protein</fullName>
    </submittedName>
</protein>
<evidence type="ECO:0000313" key="3">
    <source>
        <dbReference type="Proteomes" id="UP000828390"/>
    </source>
</evidence>
<accession>A0A9D4CT49</accession>
<feature type="chain" id="PRO_5038955842" evidence="1">
    <location>
        <begin position="24"/>
        <end position="336"/>
    </location>
</feature>
<dbReference type="OrthoDB" id="6084438at2759"/>
<name>A0A9D4CT49_DREPO</name>
<keyword evidence="1" id="KW-0732">Signal</keyword>
<gene>
    <name evidence="2" type="ORF">DPMN_055689</name>
</gene>